<dbReference type="SUPFAM" id="SSF50952">
    <property type="entry name" value="Soluble quinoprotein glucose dehydrogenase"/>
    <property type="match status" value="1"/>
</dbReference>
<accession>A0AA49GPF8</accession>
<evidence type="ECO:0000313" key="3">
    <source>
        <dbReference type="EMBL" id="WKN37489.1"/>
    </source>
</evidence>
<dbReference type="EMBL" id="CP120682">
    <property type="protein sequence ID" value="WKN37489.1"/>
    <property type="molecule type" value="Genomic_DNA"/>
</dbReference>
<evidence type="ECO:0000259" key="2">
    <source>
        <dbReference type="Pfam" id="PF07995"/>
    </source>
</evidence>
<feature type="domain" description="Glucose/Sorbosone dehydrogenase" evidence="2">
    <location>
        <begin position="66"/>
        <end position="371"/>
    </location>
</feature>
<dbReference type="PANTHER" id="PTHR19328">
    <property type="entry name" value="HEDGEHOG-INTERACTING PROTEIN"/>
    <property type="match status" value="1"/>
</dbReference>
<feature type="chain" id="PRO_5041220873" evidence="1">
    <location>
        <begin position="22"/>
        <end position="403"/>
    </location>
</feature>
<dbReference type="InterPro" id="IPR011041">
    <property type="entry name" value="Quinoprot_gluc/sorb_DH_b-prop"/>
</dbReference>
<evidence type="ECO:0000256" key="1">
    <source>
        <dbReference type="SAM" id="SignalP"/>
    </source>
</evidence>
<feature type="signal peptide" evidence="1">
    <location>
        <begin position="1"/>
        <end position="21"/>
    </location>
</feature>
<name>A0AA49GPF8_9BACT</name>
<dbReference type="PANTHER" id="PTHR19328:SF75">
    <property type="entry name" value="ALDOSE SUGAR DEHYDROGENASE YLII"/>
    <property type="match status" value="1"/>
</dbReference>
<organism evidence="3">
    <name type="scientific">Roseihalotalea indica</name>
    <dbReference type="NCBI Taxonomy" id="2867963"/>
    <lineage>
        <taxon>Bacteria</taxon>
        <taxon>Pseudomonadati</taxon>
        <taxon>Bacteroidota</taxon>
        <taxon>Cytophagia</taxon>
        <taxon>Cytophagales</taxon>
        <taxon>Catalimonadaceae</taxon>
        <taxon>Roseihalotalea</taxon>
    </lineage>
</organism>
<reference evidence="3" key="2">
    <citation type="journal article" date="2024" name="Antonie Van Leeuwenhoek">
        <title>Roseihalotalea indica gen. nov., sp. nov., a halophilic Bacteroidetes from mesopelagic Southwest Indian Ocean with higher carbohydrate metabolic potential.</title>
        <authorList>
            <person name="Chen B."/>
            <person name="Zhang M."/>
            <person name="Lin D."/>
            <person name="Ye J."/>
            <person name="Tang K."/>
        </authorList>
    </citation>
    <scope>NUCLEOTIDE SEQUENCE</scope>
    <source>
        <strain evidence="3">TK19036</strain>
    </source>
</reference>
<keyword evidence="1" id="KW-0732">Signal</keyword>
<dbReference type="InterPro" id="IPR011042">
    <property type="entry name" value="6-blade_b-propeller_TolB-like"/>
</dbReference>
<dbReference type="Pfam" id="PF07995">
    <property type="entry name" value="GSDH"/>
    <property type="match status" value="1"/>
</dbReference>
<sequence length="403" mass="44321">MQYSFYTLASLAFLASSSLLFSNCREVDGQGTQTNDTTSTEIQGQYKLTPAYPNLSFTRPVDYQYPGDGSNRVFVVEQRGVISVFEDDESVSEATTFLDISGPVDDQSNEEGLLGLAFHPDYASNGYFYVDYTINNPARTRISRFTASSGNPTQADRDSEKVLLEFEQPYGNHNGGQVSFGPDGYLYIAVGDGGAGGDPQGNGQNPATLLGSILRIDVDGEENGQPYAIPNDNPFAGNDEGYREEIYAYGLRNPWRFSFDPDTDELWVGDVGQNQYEEIDIVENGGNYGWNITEAMHCFEPENNCDKASVTLPVWEYDHSQGDVSVTGGFVYRGPTLSELEGKYIFADYASGRVWALDNSQAGSPQNTELLDANFAIASFGVNADNELFVCGFDGKIYRFEVN</sequence>
<dbReference type="Gene3D" id="2.120.10.30">
    <property type="entry name" value="TolB, C-terminal domain"/>
    <property type="match status" value="1"/>
</dbReference>
<protein>
    <submittedName>
        <fullName evidence="3">PQQ-dependent sugar dehydrogenase</fullName>
    </submittedName>
</protein>
<reference evidence="3" key="1">
    <citation type="journal article" date="2023" name="Comput. Struct. Biotechnol. J.">
        <title>Discovery of a novel marine Bacteroidetes with a rich repertoire of carbohydrate-active enzymes.</title>
        <authorList>
            <person name="Chen B."/>
            <person name="Liu G."/>
            <person name="Chen Q."/>
            <person name="Wang H."/>
            <person name="Liu L."/>
            <person name="Tang K."/>
        </authorList>
    </citation>
    <scope>NUCLEOTIDE SEQUENCE</scope>
    <source>
        <strain evidence="3">TK19036</strain>
    </source>
</reference>
<proteinExistence type="predicted"/>
<dbReference type="AlphaFoldDB" id="A0AA49GPF8"/>
<gene>
    <name evidence="3" type="ORF">K4G66_02045</name>
</gene>
<dbReference type="InterPro" id="IPR012938">
    <property type="entry name" value="Glc/Sorbosone_DH"/>
</dbReference>